<dbReference type="Gene3D" id="3.40.190.290">
    <property type="match status" value="1"/>
</dbReference>
<evidence type="ECO:0000259" key="5">
    <source>
        <dbReference type="PROSITE" id="PS50931"/>
    </source>
</evidence>
<dbReference type="InterPro" id="IPR000847">
    <property type="entry name" value="LysR_HTH_N"/>
</dbReference>
<proteinExistence type="inferred from homology"/>
<dbReference type="SUPFAM" id="SSF46785">
    <property type="entry name" value="Winged helix' DNA-binding domain"/>
    <property type="match status" value="1"/>
</dbReference>
<sequence>MDRFLAMQVFVDVVDLGSLTAAANKLDMSRAMATRYVASLEKSLGARLLHRSSRSLGLTSAGNDILPYCRQILALSDEMDSATESKNAEPHGLIRVASSISFGQSYLAEALLRYAAQYPKISVEMVMADRAVNLIEERIDLAIQVGNELELGLIARLLTRCPSVVCAAPAYLARKGTPLHPKDLIQHNCLNHTRLGKIWRFSAQTTDSTDPAVDEVSVSGNFAANDTMVLLQAALAGDGIVHLPAFTTTPHLRSGTLLRLFPEYRLPELGVYALYSSRKHLPASTRSLLDFLVQDLALSQNYG</sequence>
<accession>A0ABV2TQH4</accession>
<organism evidence="6 7">
    <name type="scientific">Uliginosibacterium flavum</name>
    <dbReference type="NCBI Taxonomy" id="1396831"/>
    <lineage>
        <taxon>Bacteria</taxon>
        <taxon>Pseudomonadati</taxon>
        <taxon>Pseudomonadota</taxon>
        <taxon>Betaproteobacteria</taxon>
        <taxon>Rhodocyclales</taxon>
        <taxon>Zoogloeaceae</taxon>
        <taxon>Uliginosibacterium</taxon>
    </lineage>
</organism>
<evidence type="ECO:0000313" key="7">
    <source>
        <dbReference type="Proteomes" id="UP001549691"/>
    </source>
</evidence>
<dbReference type="InterPro" id="IPR036390">
    <property type="entry name" value="WH_DNA-bd_sf"/>
</dbReference>
<keyword evidence="4" id="KW-0804">Transcription</keyword>
<reference evidence="6 7" key="1">
    <citation type="submission" date="2024-07" db="EMBL/GenBank/DDBJ databases">
        <title>Uliginosibacterium flavum JJ3220;KACC:17644.</title>
        <authorList>
            <person name="Kim M.K."/>
        </authorList>
    </citation>
    <scope>NUCLEOTIDE SEQUENCE [LARGE SCALE GENOMIC DNA]</scope>
    <source>
        <strain evidence="6 7">KACC:17644</strain>
    </source>
</reference>
<dbReference type="RefSeq" id="WP_354602629.1">
    <property type="nucleotide sequence ID" value="NZ_JBEWZI010000030.1"/>
</dbReference>
<dbReference type="InterPro" id="IPR005119">
    <property type="entry name" value="LysR_subst-bd"/>
</dbReference>
<gene>
    <name evidence="6" type="ORF">ABXR19_18445</name>
</gene>
<evidence type="ECO:0000256" key="2">
    <source>
        <dbReference type="ARBA" id="ARBA00023015"/>
    </source>
</evidence>
<keyword evidence="7" id="KW-1185">Reference proteome</keyword>
<dbReference type="InterPro" id="IPR036388">
    <property type="entry name" value="WH-like_DNA-bd_sf"/>
</dbReference>
<protein>
    <submittedName>
        <fullName evidence="6">LysR substrate-binding domain-containing protein</fullName>
    </submittedName>
</protein>
<dbReference type="Gene3D" id="1.10.10.10">
    <property type="entry name" value="Winged helix-like DNA-binding domain superfamily/Winged helix DNA-binding domain"/>
    <property type="match status" value="1"/>
</dbReference>
<dbReference type="SUPFAM" id="SSF53850">
    <property type="entry name" value="Periplasmic binding protein-like II"/>
    <property type="match status" value="1"/>
</dbReference>
<evidence type="ECO:0000256" key="3">
    <source>
        <dbReference type="ARBA" id="ARBA00023125"/>
    </source>
</evidence>
<feature type="domain" description="HTH lysR-type" evidence="5">
    <location>
        <begin position="1"/>
        <end position="59"/>
    </location>
</feature>
<comment type="similarity">
    <text evidence="1">Belongs to the LysR transcriptional regulatory family.</text>
</comment>
<name>A0ABV2TQH4_9RHOO</name>
<keyword evidence="3" id="KW-0238">DNA-binding</keyword>
<dbReference type="PROSITE" id="PS50931">
    <property type="entry name" value="HTH_LYSR"/>
    <property type="match status" value="1"/>
</dbReference>
<comment type="caution">
    <text evidence="6">The sequence shown here is derived from an EMBL/GenBank/DDBJ whole genome shotgun (WGS) entry which is preliminary data.</text>
</comment>
<dbReference type="PANTHER" id="PTHR30537:SF35">
    <property type="entry name" value="TRANSCRIPTIONAL REGULATORY PROTEIN"/>
    <property type="match status" value="1"/>
</dbReference>
<dbReference type="InterPro" id="IPR058163">
    <property type="entry name" value="LysR-type_TF_proteobact-type"/>
</dbReference>
<dbReference type="PANTHER" id="PTHR30537">
    <property type="entry name" value="HTH-TYPE TRANSCRIPTIONAL REGULATOR"/>
    <property type="match status" value="1"/>
</dbReference>
<evidence type="ECO:0000256" key="1">
    <source>
        <dbReference type="ARBA" id="ARBA00009437"/>
    </source>
</evidence>
<dbReference type="CDD" id="cd08422">
    <property type="entry name" value="PBP2_CrgA_like"/>
    <property type="match status" value="1"/>
</dbReference>
<dbReference type="Pfam" id="PF00126">
    <property type="entry name" value="HTH_1"/>
    <property type="match status" value="1"/>
</dbReference>
<keyword evidence="2" id="KW-0805">Transcription regulation</keyword>
<dbReference type="Pfam" id="PF03466">
    <property type="entry name" value="LysR_substrate"/>
    <property type="match status" value="1"/>
</dbReference>
<dbReference type="Proteomes" id="UP001549691">
    <property type="component" value="Unassembled WGS sequence"/>
</dbReference>
<dbReference type="EMBL" id="JBEWZI010000030">
    <property type="protein sequence ID" value="MET7016171.1"/>
    <property type="molecule type" value="Genomic_DNA"/>
</dbReference>
<evidence type="ECO:0000256" key="4">
    <source>
        <dbReference type="ARBA" id="ARBA00023163"/>
    </source>
</evidence>
<evidence type="ECO:0000313" key="6">
    <source>
        <dbReference type="EMBL" id="MET7016171.1"/>
    </source>
</evidence>